<comment type="catalytic activity">
    <reaction evidence="1 8">
        <text>malonyl-[ACP] + S-adenosyl-L-methionine = malonyl-[ACP] methyl ester + S-adenosyl-L-homocysteine</text>
        <dbReference type="Rhea" id="RHEA:17105"/>
        <dbReference type="Rhea" id="RHEA-COMP:9623"/>
        <dbReference type="Rhea" id="RHEA-COMP:9954"/>
        <dbReference type="ChEBI" id="CHEBI:57856"/>
        <dbReference type="ChEBI" id="CHEBI:59789"/>
        <dbReference type="ChEBI" id="CHEBI:78449"/>
        <dbReference type="ChEBI" id="CHEBI:78845"/>
        <dbReference type="EC" id="2.1.1.197"/>
    </reaction>
</comment>
<dbReference type="GO" id="GO:0032259">
    <property type="term" value="P:methylation"/>
    <property type="evidence" value="ECO:0007669"/>
    <property type="project" value="UniProtKB-KW"/>
</dbReference>
<evidence type="ECO:0000256" key="2">
    <source>
        <dbReference type="ARBA" id="ARBA00004746"/>
    </source>
</evidence>
<dbReference type="InterPro" id="IPR011814">
    <property type="entry name" value="BioC"/>
</dbReference>
<evidence type="ECO:0000256" key="1">
    <source>
        <dbReference type="ARBA" id="ARBA00000852"/>
    </source>
</evidence>
<dbReference type="Gene3D" id="3.40.50.150">
    <property type="entry name" value="Vaccinia Virus protein VP39"/>
    <property type="match status" value="1"/>
</dbReference>
<evidence type="ECO:0000256" key="7">
    <source>
        <dbReference type="ARBA" id="ARBA00022756"/>
    </source>
</evidence>
<protein>
    <recommendedName>
        <fullName evidence="3 8">Malonyl-[acyl-carrier protein] O-methyltransferase</fullName>
        <shortName evidence="8">Malonyl-ACP O-methyltransferase</shortName>
        <ecNumber evidence="3 8">2.1.1.197</ecNumber>
    </recommendedName>
    <alternativeName>
        <fullName evidence="8">Biotin synthesis protein BioC</fullName>
    </alternativeName>
</protein>
<organism evidence="10 11">
    <name type="scientific">Ectopseudomonas khazarica</name>
    <dbReference type="NCBI Taxonomy" id="2502979"/>
    <lineage>
        <taxon>Bacteria</taxon>
        <taxon>Pseudomonadati</taxon>
        <taxon>Pseudomonadota</taxon>
        <taxon>Gammaproteobacteria</taxon>
        <taxon>Pseudomonadales</taxon>
        <taxon>Pseudomonadaceae</taxon>
        <taxon>Ectopseudomonas</taxon>
    </lineage>
</organism>
<dbReference type="Pfam" id="PF08241">
    <property type="entry name" value="Methyltransf_11"/>
    <property type="match status" value="1"/>
</dbReference>
<evidence type="ECO:0000256" key="3">
    <source>
        <dbReference type="ARBA" id="ARBA00012327"/>
    </source>
</evidence>
<evidence type="ECO:0000256" key="6">
    <source>
        <dbReference type="ARBA" id="ARBA00022691"/>
    </source>
</evidence>
<sequence>MAERSERAQGSDAEVSMSALPDKRQVAASFSRAAASYDAVAELQRDVGTQLLARLPVSLQPHRWLDLGSGTGYFTRALGERYGQGAGLAVDIAEGMLRHARPQGGAAHFIAGDAEALPLQAANVDLLFSSLALQWCADFPRVLSEAQRVLRPGGVLAFSSLCVGTLQELRDSWQAVDGFVHVNRFRRFEDYQQCCAASGMQVLSLQRQAQTLHFRDLRSLTTSLKDLGAHNLNPGRPGGLTGRARIRALVEAYERWRQPAGLPATYQVVYGVLQKLPGDVAGVA</sequence>
<dbReference type="GO" id="GO:0102130">
    <property type="term" value="F:malonyl-CoA methyltransferase activity"/>
    <property type="evidence" value="ECO:0007669"/>
    <property type="project" value="UniProtKB-EC"/>
</dbReference>
<evidence type="ECO:0000313" key="10">
    <source>
        <dbReference type="EMBL" id="MFH6600348.1"/>
    </source>
</evidence>
<dbReference type="InterPro" id="IPR013216">
    <property type="entry name" value="Methyltransf_11"/>
</dbReference>
<keyword evidence="7 8" id="KW-0093">Biotin biosynthesis</keyword>
<evidence type="ECO:0000313" key="11">
    <source>
        <dbReference type="Proteomes" id="UP001609932"/>
    </source>
</evidence>
<accession>A0ABW7MFI3</accession>
<dbReference type="HAMAP" id="MF_00835">
    <property type="entry name" value="BioC"/>
    <property type="match status" value="1"/>
</dbReference>
<evidence type="ECO:0000256" key="4">
    <source>
        <dbReference type="ARBA" id="ARBA00022603"/>
    </source>
</evidence>
<keyword evidence="5 8" id="KW-0808">Transferase</keyword>
<dbReference type="EMBL" id="JBHEGD010000002">
    <property type="protein sequence ID" value="MFH6600348.1"/>
    <property type="molecule type" value="Genomic_DNA"/>
</dbReference>
<gene>
    <name evidence="8 10" type="primary">bioC</name>
    <name evidence="10" type="ORF">ACEVAQ_16695</name>
</gene>
<dbReference type="EC" id="2.1.1.197" evidence="3 8"/>
<dbReference type="RefSeq" id="WP_395273395.1">
    <property type="nucleotide sequence ID" value="NZ_JBHEGD010000002.1"/>
</dbReference>
<comment type="similarity">
    <text evidence="8">Belongs to the methyltransferase superfamily.</text>
</comment>
<dbReference type="PANTHER" id="PTHR13090">
    <property type="entry name" value="ARGININE-HYDROXYLASE NDUFAF5, MITOCHONDRIAL"/>
    <property type="match status" value="1"/>
</dbReference>
<reference evidence="10 11" key="1">
    <citation type="submission" date="2024-09" db="EMBL/GenBank/DDBJ databases">
        <title>Elucidation of the Bokeelamides from Bacteria Associated with Moon Snail Egg Collars.</title>
        <authorList>
            <person name="Campbell R."/>
            <person name="Piedl K."/>
            <person name="Mevers E."/>
        </authorList>
    </citation>
    <scope>NUCLEOTIDE SEQUENCE [LARGE SCALE GENOMIC DNA]</scope>
    <source>
        <strain evidence="10 11">EM133</strain>
    </source>
</reference>
<evidence type="ECO:0000256" key="5">
    <source>
        <dbReference type="ARBA" id="ARBA00022679"/>
    </source>
</evidence>
<dbReference type="NCBIfam" id="TIGR02072">
    <property type="entry name" value="BioC"/>
    <property type="match status" value="1"/>
</dbReference>
<dbReference type="Proteomes" id="UP001609932">
    <property type="component" value="Unassembled WGS sequence"/>
</dbReference>
<dbReference type="CDD" id="cd02440">
    <property type="entry name" value="AdoMet_MTases"/>
    <property type="match status" value="1"/>
</dbReference>
<keyword evidence="11" id="KW-1185">Reference proteome</keyword>
<feature type="domain" description="Methyltransferase type 11" evidence="9">
    <location>
        <begin position="65"/>
        <end position="158"/>
    </location>
</feature>
<dbReference type="InterPro" id="IPR050602">
    <property type="entry name" value="Malonyl-ACP_OMT"/>
</dbReference>
<evidence type="ECO:0000256" key="8">
    <source>
        <dbReference type="HAMAP-Rule" id="MF_00835"/>
    </source>
</evidence>
<dbReference type="InterPro" id="IPR029063">
    <property type="entry name" value="SAM-dependent_MTases_sf"/>
</dbReference>
<dbReference type="SUPFAM" id="SSF53335">
    <property type="entry name" value="S-adenosyl-L-methionine-dependent methyltransferases"/>
    <property type="match status" value="1"/>
</dbReference>
<evidence type="ECO:0000259" key="9">
    <source>
        <dbReference type="Pfam" id="PF08241"/>
    </source>
</evidence>
<comment type="caution">
    <text evidence="10">The sequence shown here is derived from an EMBL/GenBank/DDBJ whole genome shotgun (WGS) entry which is preliminary data.</text>
</comment>
<comment type="function">
    <text evidence="8">Converts the free carboxyl group of a malonyl-thioester to its methyl ester by transfer of a methyl group from S-adenosyl-L-methionine (SAM). It allows to synthesize pimeloyl-ACP via the fatty acid synthetic pathway.</text>
</comment>
<name>A0ABW7MFI3_9GAMM</name>
<proteinExistence type="inferred from homology"/>
<keyword evidence="4 8" id="KW-0489">Methyltransferase</keyword>
<dbReference type="PANTHER" id="PTHR13090:SF1">
    <property type="entry name" value="ARGININE-HYDROXYLASE NDUFAF5, MITOCHONDRIAL"/>
    <property type="match status" value="1"/>
</dbReference>
<keyword evidence="6 8" id="KW-0949">S-adenosyl-L-methionine</keyword>
<comment type="pathway">
    <text evidence="2 8">Cofactor biosynthesis; biotin biosynthesis.</text>
</comment>